<dbReference type="Pfam" id="PF00440">
    <property type="entry name" value="TetR_N"/>
    <property type="match status" value="1"/>
</dbReference>
<dbReference type="Gene3D" id="1.10.357.10">
    <property type="entry name" value="Tetracycline Repressor, domain 2"/>
    <property type="match status" value="1"/>
</dbReference>
<keyword evidence="3" id="KW-0804">Transcription</keyword>
<dbReference type="GO" id="GO:0000976">
    <property type="term" value="F:transcription cis-regulatory region binding"/>
    <property type="evidence" value="ECO:0007669"/>
    <property type="project" value="TreeGrafter"/>
</dbReference>
<keyword evidence="1" id="KW-0805">Transcription regulation</keyword>
<dbReference type="EMBL" id="JAKRRY010000016">
    <property type="protein sequence ID" value="MCW8346918.1"/>
    <property type="molecule type" value="Genomic_DNA"/>
</dbReference>
<evidence type="ECO:0000256" key="3">
    <source>
        <dbReference type="ARBA" id="ARBA00023163"/>
    </source>
</evidence>
<gene>
    <name evidence="6" type="ORF">MD535_13005</name>
</gene>
<dbReference type="GO" id="GO:0045892">
    <property type="term" value="P:negative regulation of DNA-templated transcription"/>
    <property type="evidence" value="ECO:0007669"/>
    <property type="project" value="InterPro"/>
</dbReference>
<sequence length="192" mass="21242">MTVKPKKRGRPSKSGSGLSQKMIVDAAKALMQQQGSVPSIRKLAAELGVDAMAIYYYFSNKEELLEAVAISLVEGIYQPAGLAPWQEELTELGWSYLTLLSDYPGLLETLLKMRSNGPAEVFTTRFEQVISDIGLVDETQRHAVNLFADYLHGFAFSMQFTTIEHEEKKAIYDGSISLYLHALSPVAMTGCN</sequence>
<dbReference type="RefSeq" id="WP_265675457.1">
    <property type="nucleotide sequence ID" value="NZ_JAKRRY010000016.1"/>
</dbReference>
<dbReference type="PANTHER" id="PTHR30055">
    <property type="entry name" value="HTH-TYPE TRANSCRIPTIONAL REGULATOR RUTR"/>
    <property type="match status" value="1"/>
</dbReference>
<evidence type="ECO:0000256" key="1">
    <source>
        <dbReference type="ARBA" id="ARBA00023015"/>
    </source>
</evidence>
<dbReference type="InterPro" id="IPR036271">
    <property type="entry name" value="Tet_transcr_reg_TetR-rel_C_sf"/>
</dbReference>
<evidence type="ECO:0000256" key="4">
    <source>
        <dbReference type="PROSITE-ProRule" id="PRU00335"/>
    </source>
</evidence>
<proteinExistence type="predicted"/>
<feature type="domain" description="HTH tetR-type" evidence="5">
    <location>
        <begin position="17"/>
        <end position="76"/>
    </location>
</feature>
<dbReference type="PROSITE" id="PS50977">
    <property type="entry name" value="HTH_TETR_2"/>
    <property type="match status" value="1"/>
</dbReference>
<evidence type="ECO:0000313" key="6">
    <source>
        <dbReference type="EMBL" id="MCW8346918.1"/>
    </source>
</evidence>
<dbReference type="Pfam" id="PF02909">
    <property type="entry name" value="TetR_C_1"/>
    <property type="match status" value="1"/>
</dbReference>
<dbReference type="InterPro" id="IPR004111">
    <property type="entry name" value="Repressor_TetR_C"/>
</dbReference>
<keyword evidence="7" id="KW-1185">Reference proteome</keyword>
<dbReference type="Proteomes" id="UP001155587">
    <property type="component" value="Unassembled WGS sequence"/>
</dbReference>
<dbReference type="GO" id="GO:0003700">
    <property type="term" value="F:DNA-binding transcription factor activity"/>
    <property type="evidence" value="ECO:0007669"/>
    <property type="project" value="TreeGrafter"/>
</dbReference>
<dbReference type="PRINTS" id="PR00455">
    <property type="entry name" value="HTHTETR"/>
</dbReference>
<protein>
    <submittedName>
        <fullName evidence="6">TetR/AcrR family transcriptional regulator</fullName>
    </submittedName>
</protein>
<dbReference type="PANTHER" id="PTHR30055:SF151">
    <property type="entry name" value="TRANSCRIPTIONAL REGULATORY PROTEIN"/>
    <property type="match status" value="1"/>
</dbReference>
<name>A0A9X3CNZ5_9VIBR</name>
<organism evidence="6 7">
    <name type="scientific">Vibrio qingdaonensis</name>
    <dbReference type="NCBI Taxonomy" id="2829491"/>
    <lineage>
        <taxon>Bacteria</taxon>
        <taxon>Pseudomonadati</taxon>
        <taxon>Pseudomonadota</taxon>
        <taxon>Gammaproteobacteria</taxon>
        <taxon>Vibrionales</taxon>
        <taxon>Vibrionaceae</taxon>
        <taxon>Vibrio</taxon>
    </lineage>
</organism>
<dbReference type="AlphaFoldDB" id="A0A9X3CNZ5"/>
<dbReference type="InterPro" id="IPR050109">
    <property type="entry name" value="HTH-type_TetR-like_transc_reg"/>
</dbReference>
<evidence type="ECO:0000259" key="5">
    <source>
        <dbReference type="PROSITE" id="PS50977"/>
    </source>
</evidence>
<dbReference type="InterPro" id="IPR009057">
    <property type="entry name" value="Homeodomain-like_sf"/>
</dbReference>
<keyword evidence="2 4" id="KW-0238">DNA-binding</keyword>
<feature type="DNA-binding region" description="H-T-H motif" evidence="4">
    <location>
        <begin position="39"/>
        <end position="58"/>
    </location>
</feature>
<dbReference type="SUPFAM" id="SSF48498">
    <property type="entry name" value="Tetracyclin repressor-like, C-terminal domain"/>
    <property type="match status" value="1"/>
</dbReference>
<dbReference type="SUPFAM" id="SSF46689">
    <property type="entry name" value="Homeodomain-like"/>
    <property type="match status" value="1"/>
</dbReference>
<evidence type="ECO:0000256" key="2">
    <source>
        <dbReference type="ARBA" id="ARBA00023125"/>
    </source>
</evidence>
<reference evidence="6" key="1">
    <citation type="submission" date="2022-02" db="EMBL/GenBank/DDBJ databases">
        <title>Vibrio sp. nov, a new bacterium isolated from seawater.</title>
        <authorList>
            <person name="Yuan Y."/>
        </authorList>
    </citation>
    <scope>NUCLEOTIDE SEQUENCE</scope>
    <source>
        <strain evidence="6">ZSDZ65</strain>
    </source>
</reference>
<dbReference type="InterPro" id="IPR001647">
    <property type="entry name" value="HTH_TetR"/>
</dbReference>
<comment type="caution">
    <text evidence="6">The sequence shown here is derived from an EMBL/GenBank/DDBJ whole genome shotgun (WGS) entry which is preliminary data.</text>
</comment>
<accession>A0A9X3CNZ5</accession>
<evidence type="ECO:0000313" key="7">
    <source>
        <dbReference type="Proteomes" id="UP001155587"/>
    </source>
</evidence>